<dbReference type="AlphaFoldDB" id="A0A4R5VIS7"/>
<dbReference type="Pfam" id="PF03069">
    <property type="entry name" value="FmdA_AmdA"/>
    <property type="match status" value="1"/>
</dbReference>
<accession>A0A4R5VIS7</accession>
<dbReference type="PANTHER" id="PTHR31891">
    <property type="entry name" value="FORMAMIDASE C869.04-RELATED"/>
    <property type="match status" value="1"/>
</dbReference>
<reference evidence="1" key="2">
    <citation type="submission" date="2023-08" db="EMBL/GenBank/DDBJ databases">
        <title>Nitrogen cycling bacteria in agricultural field soils.</title>
        <authorList>
            <person name="Jang J."/>
        </authorList>
    </citation>
    <scope>NUCLEOTIDE SEQUENCE</scope>
    <source>
        <strain evidence="1">PS3-36</strain>
    </source>
</reference>
<sequence>MRQTIKGKYVYEFSSANKPIASVKLGEIVDIETIDCYGGHLKTEKDLITDFPHLKVNPATGPIYIEDVKRGDVLEIIIKKIELDSAGVMSTRPGGGLLGDYIREAQTRILKIENDMVILNNTMTFPVNKMIGVIGVAPLNEAIPTSTPGEHGGNMDTKDITEGNTLYLPVFQTGALLALGDLHASMGDGELNGTGVEIGGKVTLQINKKENVELFTPIVETDSHILIIKSATEFRTAVREAMIEGIRLLQKEHNLEFADAYRMISAKGDIRVSQLVNPKITVRLMLPKCLVSI</sequence>
<evidence type="ECO:0000313" key="1">
    <source>
        <dbReference type="EMBL" id="MDQ6600636.1"/>
    </source>
</evidence>
<keyword evidence="4" id="KW-1185">Reference proteome</keyword>
<evidence type="ECO:0000313" key="4">
    <source>
        <dbReference type="Proteomes" id="UP001178888"/>
    </source>
</evidence>
<dbReference type="InterPro" id="IPR004304">
    <property type="entry name" value="FmdA_AmdA"/>
</dbReference>
<gene>
    <name evidence="2" type="ORF">E2K98_28180</name>
    <name evidence="1" type="ORF">RCG21_30875</name>
</gene>
<dbReference type="PANTHER" id="PTHR31891:SF1">
    <property type="entry name" value="FORMAMIDASE C869.04-RELATED"/>
    <property type="match status" value="1"/>
</dbReference>
<dbReference type="EMBL" id="JAVGVR010000001">
    <property type="protein sequence ID" value="MDQ6600636.1"/>
    <property type="molecule type" value="Genomic_DNA"/>
</dbReference>
<name>A0A4R5VIS7_9BACI</name>
<dbReference type="EMBL" id="SMYO01000030">
    <property type="protein sequence ID" value="TDK55426.1"/>
    <property type="molecule type" value="Genomic_DNA"/>
</dbReference>
<evidence type="ECO:0000313" key="3">
    <source>
        <dbReference type="Proteomes" id="UP000295132"/>
    </source>
</evidence>
<comment type="caution">
    <text evidence="2">The sequence shown here is derived from an EMBL/GenBank/DDBJ whole genome shotgun (WGS) entry which is preliminary data.</text>
</comment>
<dbReference type="Gene3D" id="2.60.120.580">
    <property type="entry name" value="Acetamidase/Formamidase-like domains"/>
    <property type="match status" value="1"/>
</dbReference>
<reference evidence="2 3" key="1">
    <citation type="submission" date="2019-03" db="EMBL/GenBank/DDBJ databases">
        <title>Bacillus niacini sp. nov. a Nicotinate-Metabolizing Mesophile Isolated from Soil.</title>
        <authorList>
            <person name="Zhang G."/>
        </authorList>
    </citation>
    <scope>NUCLEOTIDE SEQUENCE [LARGE SCALE GENOMIC DNA]</scope>
    <source>
        <strain evidence="2 3">WN066</strain>
    </source>
</reference>
<protein>
    <submittedName>
        <fullName evidence="1 2">Acetamidase</fullName>
    </submittedName>
</protein>
<dbReference type="Proteomes" id="UP001178888">
    <property type="component" value="Unassembled WGS sequence"/>
</dbReference>
<dbReference type="RefSeq" id="WP_133340047.1">
    <property type="nucleotide sequence ID" value="NZ_JAVGVR010000001.1"/>
</dbReference>
<dbReference type="SUPFAM" id="SSF141130">
    <property type="entry name" value="Acetamidase/Formamidase-like"/>
    <property type="match status" value="1"/>
</dbReference>
<organism evidence="2 3">
    <name type="scientific">Bacillus salipaludis</name>
    <dbReference type="NCBI Taxonomy" id="2547811"/>
    <lineage>
        <taxon>Bacteria</taxon>
        <taxon>Bacillati</taxon>
        <taxon>Bacillota</taxon>
        <taxon>Bacilli</taxon>
        <taxon>Bacillales</taxon>
        <taxon>Bacillaceae</taxon>
        <taxon>Bacillus</taxon>
    </lineage>
</organism>
<dbReference type="Proteomes" id="UP000295132">
    <property type="component" value="Unassembled WGS sequence"/>
</dbReference>
<evidence type="ECO:0000313" key="2">
    <source>
        <dbReference type="EMBL" id="TDK55426.1"/>
    </source>
</evidence>
<dbReference type="Gene3D" id="2.40.10.120">
    <property type="match status" value="1"/>
</dbReference>
<dbReference type="Gene3D" id="3.10.28.20">
    <property type="entry name" value="Acetamidase/Formamidase-like domains"/>
    <property type="match status" value="1"/>
</dbReference>
<proteinExistence type="predicted"/>
<dbReference type="GO" id="GO:0016811">
    <property type="term" value="F:hydrolase activity, acting on carbon-nitrogen (but not peptide) bonds, in linear amides"/>
    <property type="evidence" value="ECO:0007669"/>
    <property type="project" value="InterPro"/>
</dbReference>